<organism evidence="3 4">
    <name type="scientific">Streptomyces viridochromogenes</name>
    <dbReference type="NCBI Taxonomy" id="1938"/>
    <lineage>
        <taxon>Bacteria</taxon>
        <taxon>Bacillati</taxon>
        <taxon>Actinomycetota</taxon>
        <taxon>Actinomycetes</taxon>
        <taxon>Kitasatosporales</taxon>
        <taxon>Streptomycetaceae</taxon>
        <taxon>Streptomyces</taxon>
    </lineage>
</organism>
<keyword evidence="2" id="KW-0732">Signal</keyword>
<feature type="region of interest" description="Disordered" evidence="1">
    <location>
        <begin position="121"/>
        <end position="159"/>
    </location>
</feature>
<dbReference type="InterPro" id="IPR024079">
    <property type="entry name" value="MetalloPept_cat_dom_sf"/>
</dbReference>
<evidence type="ECO:0000313" key="4">
    <source>
        <dbReference type="Proteomes" id="UP000037432"/>
    </source>
</evidence>
<comment type="caution">
    <text evidence="3">The sequence shown here is derived from an EMBL/GenBank/DDBJ whole genome shotgun (WGS) entry which is preliminary data.</text>
</comment>
<feature type="chain" id="PRO_5005292743" evidence="2">
    <location>
        <begin position="19"/>
        <end position="352"/>
    </location>
</feature>
<dbReference type="AlphaFoldDB" id="A0A0J7ZEU5"/>
<dbReference type="Gene3D" id="3.40.390.10">
    <property type="entry name" value="Collagenase (Catalytic Domain)"/>
    <property type="match status" value="1"/>
</dbReference>
<feature type="signal peptide" evidence="2">
    <location>
        <begin position="1"/>
        <end position="18"/>
    </location>
</feature>
<evidence type="ECO:0000256" key="2">
    <source>
        <dbReference type="SAM" id="SignalP"/>
    </source>
</evidence>
<dbReference type="GO" id="GO:0008237">
    <property type="term" value="F:metallopeptidase activity"/>
    <property type="evidence" value="ECO:0007669"/>
    <property type="project" value="InterPro"/>
</dbReference>
<gene>
    <name evidence="3" type="ORF">ACM01_13755</name>
</gene>
<dbReference type="RefSeq" id="WP_048581479.1">
    <property type="nucleotide sequence ID" value="NZ_LFNT01000013.1"/>
</dbReference>
<name>A0A0J7ZEU5_STRVR</name>
<proteinExistence type="predicted"/>
<protein>
    <submittedName>
        <fullName evidence="3">Peptidase M10</fullName>
    </submittedName>
</protein>
<evidence type="ECO:0000256" key="1">
    <source>
        <dbReference type="SAM" id="MobiDB-lite"/>
    </source>
</evidence>
<dbReference type="SUPFAM" id="SSF55486">
    <property type="entry name" value="Metalloproteases ('zincins'), catalytic domain"/>
    <property type="match status" value="1"/>
</dbReference>
<dbReference type="PATRIC" id="fig|1938.3.peg.3966"/>
<sequence>MAFALAASLAVAGGSAQAGTSAIPICPTAEELSVHELPAGLNVHTCDVEGVVVTYDGTGIEMPEADTAVSIDALSEDGTEHGFTLIVAADGKVSYDLATANTESPTAGEDRADVVSPRLTAGDLTQESDSPVSEPPAPDGLEVAEADAASSPGECQDGAYSTLDRKEYGIYNWYLGDGAYPAGMTRLQALEYFEGSIGRITASTNNCGLADQVPAKSHYAGATTYEADISNHGTCTARDGKSTWDAGDLAAGTVASTCAHTWPNPAGKNDLREADVRFNIADFDFTRNPTSTCNGLYHDVLNTGTHEAGHVFGLGHVGSGHSNLTMYTKADRCEVKKRTLGKGDVMGLRSIY</sequence>
<dbReference type="EMBL" id="LFNT01000013">
    <property type="protein sequence ID" value="KMS74364.1"/>
    <property type="molecule type" value="Genomic_DNA"/>
</dbReference>
<accession>A0A0J7ZEU5</accession>
<dbReference type="Proteomes" id="UP000037432">
    <property type="component" value="Unassembled WGS sequence"/>
</dbReference>
<reference evidence="3 4" key="1">
    <citation type="submission" date="2015-06" db="EMBL/GenBank/DDBJ databases">
        <authorList>
            <person name="Ju K.-S."/>
            <person name="Doroghazi J.R."/>
            <person name="Metcalf W.W."/>
        </authorList>
    </citation>
    <scope>NUCLEOTIDE SEQUENCE [LARGE SCALE GENOMIC DNA]</scope>
    <source>
        <strain evidence="3 4">NRRL 3414</strain>
    </source>
</reference>
<evidence type="ECO:0000313" key="3">
    <source>
        <dbReference type="EMBL" id="KMS74364.1"/>
    </source>
</evidence>